<keyword evidence="3" id="KW-1185">Reference proteome</keyword>
<name>A0A5J4ZV96_9ASTE</name>
<accession>A0A5J4ZV96</accession>
<feature type="region of interest" description="Disordered" evidence="1">
    <location>
        <begin position="1"/>
        <end position="88"/>
    </location>
</feature>
<gene>
    <name evidence="2" type="ORF">F0562_011800</name>
</gene>
<dbReference type="EMBL" id="CM018048">
    <property type="protein sequence ID" value="KAA8521047.1"/>
    <property type="molecule type" value="Genomic_DNA"/>
</dbReference>
<dbReference type="AlphaFoldDB" id="A0A5J4ZV96"/>
<sequence length="127" mass="14326">MTKPRGDDHLHKDKENKLLQKPSLQRRPGPRLRLTYGEEGDVEQGSSDRVGNEEYDGSDRVGNEKNYGTNRVVNKDNVSSDCEEGSGDESWYAENIKISDGDDDILDYCEDEDFEVNEGGNVGQQNR</sequence>
<evidence type="ECO:0000313" key="2">
    <source>
        <dbReference type="EMBL" id="KAA8521047.1"/>
    </source>
</evidence>
<evidence type="ECO:0000313" key="3">
    <source>
        <dbReference type="Proteomes" id="UP000325577"/>
    </source>
</evidence>
<evidence type="ECO:0000256" key="1">
    <source>
        <dbReference type="SAM" id="MobiDB-lite"/>
    </source>
</evidence>
<protein>
    <submittedName>
        <fullName evidence="2">Uncharacterized protein</fullName>
    </submittedName>
</protein>
<reference evidence="2 3" key="1">
    <citation type="submission" date="2019-09" db="EMBL/GenBank/DDBJ databases">
        <title>A chromosome-level genome assembly of the Chinese tupelo Nyssa sinensis.</title>
        <authorList>
            <person name="Yang X."/>
            <person name="Kang M."/>
            <person name="Yang Y."/>
            <person name="Xiong H."/>
            <person name="Wang M."/>
            <person name="Zhang Z."/>
            <person name="Wang Z."/>
            <person name="Wu H."/>
            <person name="Ma T."/>
            <person name="Liu J."/>
            <person name="Xi Z."/>
        </authorList>
    </citation>
    <scope>NUCLEOTIDE SEQUENCE [LARGE SCALE GENOMIC DNA]</scope>
    <source>
        <strain evidence="2">J267</strain>
        <tissue evidence="2">Leaf</tissue>
    </source>
</reference>
<feature type="compositionally biased region" description="Basic and acidic residues" evidence="1">
    <location>
        <begin position="1"/>
        <end position="18"/>
    </location>
</feature>
<proteinExistence type="predicted"/>
<organism evidence="2 3">
    <name type="scientific">Nyssa sinensis</name>
    <dbReference type="NCBI Taxonomy" id="561372"/>
    <lineage>
        <taxon>Eukaryota</taxon>
        <taxon>Viridiplantae</taxon>
        <taxon>Streptophyta</taxon>
        <taxon>Embryophyta</taxon>
        <taxon>Tracheophyta</taxon>
        <taxon>Spermatophyta</taxon>
        <taxon>Magnoliopsida</taxon>
        <taxon>eudicotyledons</taxon>
        <taxon>Gunneridae</taxon>
        <taxon>Pentapetalae</taxon>
        <taxon>asterids</taxon>
        <taxon>Cornales</taxon>
        <taxon>Nyssaceae</taxon>
        <taxon>Nyssa</taxon>
    </lineage>
</organism>
<dbReference type="Proteomes" id="UP000325577">
    <property type="component" value="Linkage Group LG5"/>
</dbReference>